<feature type="domain" description="DUF4349" evidence="4">
    <location>
        <begin position="58"/>
        <end position="256"/>
    </location>
</feature>
<dbReference type="OrthoDB" id="186919at2"/>
<keyword evidence="3" id="KW-0732">Signal</keyword>
<sequence>MVRLRWSFLVVVAAGLLAGCSSPTSTESGSSASELAPQRSADFKAEQPTANNTADQQREVIRTAELDLEVDDVAGASAEVRRRTEAAGGHLEQENSYRTSTTLTLRIPAAELDRALSDLSALGRVTSRSQQAQDVTDQLVDTRSRIDSQRASVQRLRELMNRAQSVTEIVSIESELTTRESELESLQRREAAMANQVELATLTVRLDTEPTTSDEDTGFLAGLTTGWRALTEAGATILTATGAILPFAAALSVPATALYVLHRRKKALKNPTP</sequence>
<dbReference type="Pfam" id="PF14257">
    <property type="entry name" value="DUF4349"/>
    <property type="match status" value="1"/>
</dbReference>
<keyword evidence="2" id="KW-1133">Transmembrane helix</keyword>
<dbReference type="RefSeq" id="WP_150067002.1">
    <property type="nucleotide sequence ID" value="NZ_VWPH01000006.1"/>
</dbReference>
<keyword evidence="2" id="KW-0472">Membrane</keyword>
<gene>
    <name evidence="5" type="ORF">F1721_13385</name>
</gene>
<evidence type="ECO:0000259" key="4">
    <source>
        <dbReference type="Pfam" id="PF14257"/>
    </source>
</evidence>
<dbReference type="AlphaFoldDB" id="A0A5M7BU25"/>
<proteinExistence type="predicted"/>
<feature type="signal peptide" evidence="3">
    <location>
        <begin position="1"/>
        <end position="26"/>
    </location>
</feature>
<dbReference type="InterPro" id="IPR025645">
    <property type="entry name" value="DUF4349"/>
</dbReference>
<dbReference type="Proteomes" id="UP000323946">
    <property type="component" value="Unassembled WGS sequence"/>
</dbReference>
<feature type="transmembrane region" description="Helical" evidence="2">
    <location>
        <begin position="237"/>
        <end position="261"/>
    </location>
</feature>
<evidence type="ECO:0000256" key="2">
    <source>
        <dbReference type="SAM" id="Phobius"/>
    </source>
</evidence>
<protein>
    <submittedName>
        <fullName evidence="5">DUF4349 domain-containing protein</fullName>
    </submittedName>
</protein>
<evidence type="ECO:0000256" key="1">
    <source>
        <dbReference type="SAM" id="MobiDB-lite"/>
    </source>
</evidence>
<keyword evidence="2" id="KW-0812">Transmembrane</keyword>
<name>A0A5M7BU25_SACHI</name>
<feature type="compositionally biased region" description="Low complexity" evidence="1">
    <location>
        <begin position="22"/>
        <end position="34"/>
    </location>
</feature>
<dbReference type="EMBL" id="VWPH01000006">
    <property type="protein sequence ID" value="KAA5833299.1"/>
    <property type="molecule type" value="Genomic_DNA"/>
</dbReference>
<feature type="region of interest" description="Disordered" evidence="1">
    <location>
        <begin position="22"/>
        <end position="56"/>
    </location>
</feature>
<keyword evidence="6" id="KW-1185">Reference proteome</keyword>
<feature type="chain" id="PRO_5038362398" evidence="3">
    <location>
        <begin position="27"/>
        <end position="273"/>
    </location>
</feature>
<evidence type="ECO:0000313" key="5">
    <source>
        <dbReference type="EMBL" id="KAA5833299.1"/>
    </source>
</evidence>
<comment type="caution">
    <text evidence="5">The sequence shown here is derived from an EMBL/GenBank/DDBJ whole genome shotgun (WGS) entry which is preliminary data.</text>
</comment>
<dbReference type="PROSITE" id="PS51257">
    <property type="entry name" value="PROKAR_LIPOPROTEIN"/>
    <property type="match status" value="1"/>
</dbReference>
<organism evidence="5 6">
    <name type="scientific">Saccharopolyspora hirsuta</name>
    <dbReference type="NCBI Taxonomy" id="1837"/>
    <lineage>
        <taxon>Bacteria</taxon>
        <taxon>Bacillati</taxon>
        <taxon>Actinomycetota</taxon>
        <taxon>Actinomycetes</taxon>
        <taxon>Pseudonocardiales</taxon>
        <taxon>Pseudonocardiaceae</taxon>
        <taxon>Saccharopolyspora</taxon>
    </lineage>
</organism>
<reference evidence="5 6" key="1">
    <citation type="submission" date="2019-09" db="EMBL/GenBank/DDBJ databases">
        <title>Draft genome sequence of the thermophilic Saccharopolyspora hirsuta VKM Ac-666T.</title>
        <authorList>
            <person name="Lobastova T.G."/>
            <person name="Fokina V."/>
            <person name="Bragin E.Y."/>
            <person name="Shtratnikova V.Y."/>
            <person name="Starodumova I.P."/>
            <person name="Tarlachkov S.V."/>
            <person name="Donova M.V."/>
        </authorList>
    </citation>
    <scope>NUCLEOTIDE SEQUENCE [LARGE SCALE GENOMIC DNA]</scope>
    <source>
        <strain evidence="5 6">VKM Ac-666</strain>
    </source>
</reference>
<accession>A0A5M7BU25</accession>
<dbReference type="SMR" id="A0A5M7BU25"/>
<evidence type="ECO:0000313" key="6">
    <source>
        <dbReference type="Proteomes" id="UP000323946"/>
    </source>
</evidence>
<evidence type="ECO:0000256" key="3">
    <source>
        <dbReference type="SAM" id="SignalP"/>
    </source>
</evidence>